<feature type="transmembrane region" description="Helical" evidence="1">
    <location>
        <begin position="123"/>
        <end position="141"/>
    </location>
</feature>
<feature type="transmembrane region" description="Helical" evidence="1">
    <location>
        <begin position="6"/>
        <end position="22"/>
    </location>
</feature>
<dbReference type="Pfam" id="PF06197">
    <property type="entry name" value="DUF998"/>
    <property type="match status" value="1"/>
</dbReference>
<dbReference type="Proteomes" id="UP000252100">
    <property type="component" value="Chromosome"/>
</dbReference>
<gene>
    <name evidence="2" type="ORF">DT065_08560</name>
</gene>
<feature type="transmembrane region" description="Helical" evidence="1">
    <location>
        <begin position="147"/>
        <end position="172"/>
    </location>
</feature>
<dbReference type="AlphaFoldDB" id="A0A345BYP0"/>
<reference evidence="2 3" key="1">
    <citation type="journal article" date="2018" name="J. Microbiol.">
        <title>Salicibibacter kimchii gen. nov., sp. nov., a moderately halophilic and alkalitolerant bacterium in the family Bacillaceae, isolated from kimchi.</title>
        <authorList>
            <person name="Jang J.Y."/>
            <person name="Oh Y.J."/>
            <person name="Lim S.K."/>
            <person name="Park H.K."/>
            <person name="Lee C."/>
            <person name="Kim J.Y."/>
            <person name="Lee M.A."/>
            <person name="Choi H.J."/>
        </authorList>
    </citation>
    <scope>NUCLEOTIDE SEQUENCE [LARGE SCALE GENOMIC DNA]</scope>
    <source>
        <strain evidence="2 3">NKC1-1</strain>
    </source>
</reference>
<dbReference type="KEGG" id="rue:DT065_08560"/>
<dbReference type="InterPro" id="IPR009339">
    <property type="entry name" value="DUF998"/>
</dbReference>
<keyword evidence="1" id="KW-0812">Transmembrane</keyword>
<protein>
    <submittedName>
        <fullName evidence="2">DUF998 domain-containing protein</fullName>
    </submittedName>
</protein>
<sequence>MDSPYFLMALLTIIVICVIFLLRHQRTIIAKTGFICWISLSIYFIIDYIVIQTTTAPYNFLAQPMSDLGVTTCGTDTYVLSSLEICSPYHLLMNWTFTFTGIAIFVGALFLHQFWPDRRETTIATIFLFIFGLSYTIAGIFPADVNFLWHTIPSIPGMIVQVPALILIGLSIRKEMPKLSIWTFICALITTSALILMSLQPFVDFFGLLQRILYGSVYLWMVITAIALWRKKD</sequence>
<evidence type="ECO:0000256" key="1">
    <source>
        <dbReference type="SAM" id="Phobius"/>
    </source>
</evidence>
<dbReference type="EMBL" id="CP031092">
    <property type="protein sequence ID" value="AXF56071.1"/>
    <property type="molecule type" value="Genomic_DNA"/>
</dbReference>
<feature type="transmembrane region" description="Helical" evidence="1">
    <location>
        <begin position="34"/>
        <end position="51"/>
    </location>
</feature>
<proteinExistence type="predicted"/>
<name>A0A345BYP0_9BACI</name>
<keyword evidence="3" id="KW-1185">Reference proteome</keyword>
<organism evidence="2 3">
    <name type="scientific">Salicibibacter kimchii</name>
    <dbReference type="NCBI Taxonomy" id="2099786"/>
    <lineage>
        <taxon>Bacteria</taxon>
        <taxon>Bacillati</taxon>
        <taxon>Bacillota</taxon>
        <taxon>Bacilli</taxon>
        <taxon>Bacillales</taxon>
        <taxon>Bacillaceae</taxon>
        <taxon>Salicibibacter</taxon>
    </lineage>
</organism>
<dbReference type="OrthoDB" id="2388530at2"/>
<evidence type="ECO:0000313" key="3">
    <source>
        <dbReference type="Proteomes" id="UP000252100"/>
    </source>
</evidence>
<keyword evidence="1" id="KW-1133">Transmembrane helix</keyword>
<evidence type="ECO:0000313" key="2">
    <source>
        <dbReference type="EMBL" id="AXF56071.1"/>
    </source>
</evidence>
<accession>A0A345BYP0</accession>
<feature type="transmembrane region" description="Helical" evidence="1">
    <location>
        <begin position="92"/>
        <end position="111"/>
    </location>
</feature>
<dbReference type="RefSeq" id="WP_114372531.1">
    <property type="nucleotide sequence ID" value="NZ_CP031092.1"/>
</dbReference>
<feature type="transmembrane region" description="Helical" evidence="1">
    <location>
        <begin position="211"/>
        <end position="229"/>
    </location>
</feature>
<feature type="transmembrane region" description="Helical" evidence="1">
    <location>
        <begin position="179"/>
        <end position="199"/>
    </location>
</feature>
<keyword evidence="1" id="KW-0472">Membrane</keyword>